<evidence type="ECO:0000313" key="2">
    <source>
        <dbReference type="Proteomes" id="UP000247118"/>
    </source>
</evidence>
<evidence type="ECO:0000313" key="1">
    <source>
        <dbReference type="EMBL" id="AWO85109.1"/>
    </source>
</evidence>
<organism evidence="1 2">
    <name type="scientific">Gordonia terrae</name>
    <dbReference type="NCBI Taxonomy" id="2055"/>
    <lineage>
        <taxon>Bacteria</taxon>
        <taxon>Bacillati</taxon>
        <taxon>Actinomycetota</taxon>
        <taxon>Actinomycetes</taxon>
        <taxon>Mycobacteriales</taxon>
        <taxon>Gordoniaceae</taxon>
        <taxon>Gordonia</taxon>
    </lineage>
</organism>
<protein>
    <submittedName>
        <fullName evidence="1">Uncharacterized protein</fullName>
    </submittedName>
</protein>
<name>A0AAD0K8F8_9ACTN</name>
<dbReference type="AlphaFoldDB" id="A0AAD0K8F8"/>
<sequence length="62" mass="6588">MVAVLQTGVAVEDALEIVVKFPTSLARGLPPLDDCLRLVEQPLTDERLVLSCSFGTGMGDEA</sequence>
<reference evidence="1 2" key="1">
    <citation type="submission" date="2018-05" db="EMBL/GenBank/DDBJ databases">
        <title>Complete genome sequence of Gordonia terrae NRRL B-16283.</title>
        <authorList>
            <person name="Garlena R.A."/>
            <person name="Russell D.A."/>
            <person name="Hatfull G.F."/>
        </authorList>
    </citation>
    <scope>NUCLEOTIDE SEQUENCE [LARGE SCALE GENOMIC DNA]</scope>
    <source>
        <strain evidence="1 2">NRRL B-16283</strain>
    </source>
</reference>
<dbReference type="KEGG" id="gta:BCM27_17595"/>
<accession>A0AAD0K8F8</accession>
<gene>
    <name evidence="1" type="ORF">DLJ61_17765</name>
</gene>
<proteinExistence type="predicted"/>
<dbReference type="Proteomes" id="UP000247118">
    <property type="component" value="Chromosome"/>
</dbReference>
<dbReference type="EMBL" id="CP029604">
    <property type="protein sequence ID" value="AWO85109.1"/>
    <property type="molecule type" value="Genomic_DNA"/>
</dbReference>